<evidence type="ECO:0000313" key="3">
    <source>
        <dbReference type="Proteomes" id="UP001497482"/>
    </source>
</evidence>
<feature type="compositionally biased region" description="Polar residues" evidence="1">
    <location>
        <begin position="50"/>
        <end position="65"/>
    </location>
</feature>
<feature type="region of interest" description="Disordered" evidence="1">
    <location>
        <begin position="241"/>
        <end position="274"/>
    </location>
</feature>
<proteinExistence type="predicted"/>
<evidence type="ECO:0000256" key="1">
    <source>
        <dbReference type="SAM" id="MobiDB-lite"/>
    </source>
</evidence>
<protein>
    <submittedName>
        <fullName evidence="2">Uncharacterized protein</fullName>
    </submittedName>
</protein>
<feature type="region of interest" description="Disordered" evidence="1">
    <location>
        <begin position="192"/>
        <end position="224"/>
    </location>
</feature>
<accession>A0AAV2L0K2</accession>
<feature type="region of interest" description="Disordered" evidence="1">
    <location>
        <begin position="344"/>
        <end position="368"/>
    </location>
</feature>
<feature type="compositionally biased region" description="Basic and acidic residues" evidence="1">
    <location>
        <begin position="7"/>
        <end position="24"/>
    </location>
</feature>
<reference evidence="2 3" key="1">
    <citation type="submission" date="2024-04" db="EMBL/GenBank/DDBJ databases">
        <authorList>
            <person name="Waldvogel A.-M."/>
            <person name="Schoenle A."/>
        </authorList>
    </citation>
    <scope>NUCLEOTIDE SEQUENCE [LARGE SCALE GENOMIC DNA]</scope>
</reference>
<dbReference type="AlphaFoldDB" id="A0AAV2L0K2"/>
<sequence>MQGSFKRTLEYERSPRHSISDTHDWNPSLPHTGPPLSLTLGPPLSPPHWETTSLPHTRTPSSSPHTARVMDPLLALTPDPRSPLTDRYPLLASHSWVLALSPSHSPVPEPLTPSQTRTPLSPTLYLLFLSDLGPLSHSRTNSYPPLPSTRDPLIPALTLDPLLIPHGPVPPSLPLSLGTLPVSALTLGAGRSPSHWTPSLPHTGPPRRSSHLRGNPPLPHERRFPPALDWGRSLAAHWSPSLPQALGPLSPHTGPPTLPTQGTPPAPINVDRPLRPSHWAPLSLRTLDHLSSAPHSDRPRSPLDWSPPSLPHNRTRLRLPSHRGTSLSPSIHIWNRLSPSTLEPPLSPSHWNPALSLPHTRPPSLPHD</sequence>
<keyword evidence="3" id="KW-1185">Reference proteome</keyword>
<feature type="region of interest" description="Disordered" evidence="1">
    <location>
        <begin position="1"/>
        <end position="68"/>
    </location>
</feature>
<organism evidence="2 3">
    <name type="scientific">Knipowitschia caucasica</name>
    <name type="common">Caucasian dwarf goby</name>
    <name type="synonym">Pomatoschistus caucasicus</name>
    <dbReference type="NCBI Taxonomy" id="637954"/>
    <lineage>
        <taxon>Eukaryota</taxon>
        <taxon>Metazoa</taxon>
        <taxon>Chordata</taxon>
        <taxon>Craniata</taxon>
        <taxon>Vertebrata</taxon>
        <taxon>Euteleostomi</taxon>
        <taxon>Actinopterygii</taxon>
        <taxon>Neopterygii</taxon>
        <taxon>Teleostei</taxon>
        <taxon>Neoteleostei</taxon>
        <taxon>Acanthomorphata</taxon>
        <taxon>Gobiaria</taxon>
        <taxon>Gobiiformes</taxon>
        <taxon>Gobioidei</taxon>
        <taxon>Gobiidae</taxon>
        <taxon>Gobiinae</taxon>
        <taxon>Knipowitschia</taxon>
    </lineage>
</organism>
<name>A0AAV2L0K2_KNICA</name>
<evidence type="ECO:0000313" key="2">
    <source>
        <dbReference type="EMBL" id="CAL1594026.1"/>
    </source>
</evidence>
<feature type="compositionally biased region" description="Pro residues" evidence="1">
    <location>
        <begin position="253"/>
        <end position="267"/>
    </location>
</feature>
<dbReference type="EMBL" id="OZ035824">
    <property type="protein sequence ID" value="CAL1594026.1"/>
    <property type="molecule type" value="Genomic_DNA"/>
</dbReference>
<gene>
    <name evidence="2" type="ORF">KC01_LOCUS23024</name>
</gene>
<feature type="compositionally biased region" description="Low complexity" evidence="1">
    <location>
        <begin position="27"/>
        <end position="42"/>
    </location>
</feature>
<dbReference type="Proteomes" id="UP001497482">
    <property type="component" value="Chromosome 2"/>
</dbReference>
<feature type="region of interest" description="Disordered" evidence="1">
    <location>
        <begin position="290"/>
        <end position="329"/>
    </location>
</feature>